<dbReference type="SMART" id="SM00028">
    <property type="entry name" value="TPR"/>
    <property type="match status" value="4"/>
</dbReference>
<dbReference type="SMART" id="SM00862">
    <property type="entry name" value="Trans_reg_C"/>
    <property type="match status" value="1"/>
</dbReference>
<evidence type="ECO:0000313" key="8">
    <source>
        <dbReference type="EMBL" id="MCP2350379.1"/>
    </source>
</evidence>
<feature type="region of interest" description="Disordered" evidence="6">
    <location>
        <begin position="250"/>
        <end position="270"/>
    </location>
</feature>
<feature type="DNA-binding region" description="OmpR/PhoB-type" evidence="5">
    <location>
        <begin position="1"/>
        <end position="102"/>
    </location>
</feature>
<keyword evidence="2" id="KW-0805">Transcription regulation</keyword>
<organism evidence="8 9">
    <name type="scientific">Nonomuraea roseoviolacea subsp. carminata</name>
    <dbReference type="NCBI Taxonomy" id="160689"/>
    <lineage>
        <taxon>Bacteria</taxon>
        <taxon>Bacillati</taxon>
        <taxon>Actinomycetota</taxon>
        <taxon>Actinomycetes</taxon>
        <taxon>Streptosporangiales</taxon>
        <taxon>Streptosporangiaceae</taxon>
        <taxon>Nonomuraea</taxon>
    </lineage>
</organism>
<sequence length="575" mass="61575">MDAEDHGIRLLGPVELRWAGTPVPLPRRQQRLLLGVLALSPNRIVPVHRLLELLWPDRPPEGGRRQVQVLVSRLRGLLGRAGAGGEAAVLATGSGYGLRVDPLAVDAHRFGALAERARASGDDEEKAALLRQALDLWRGPALDEAATGAARDTLCVGLEEARRVVLEEHIEASLRLGRHRQVLSTLAGEVAADPVRERLVALLMLALYRSGRVAEALDAYERLRERLADDLGLDPGPEVARLRQDILCADPALDEPGPGGPARRAPLTGRSGDLEGEGMVLLGLGRMRFAQDRFAESAAAYAEALRCFERIGDRRHRAAALSGLGTVRAEAGRFEPAETALQEAAALFARLGDLAGRAHAAYMLGFLCRERGDDDAALSLLDEALATFQRIDDRRGEALLQRSIGLVHRGRGEYAAAADRSRAARRLFAGLGDAHGAGYADQALAKIHIRRGDLALAEPGLRTGLRVCSRLGDRFGRGLILRTIGELRIAQDDPSGAGRALTDALAVWDELELPLWRARTLTVLARLETGGTASAALREAAEIFLQAGSREAADLDGKPVTAADLGGNPVATALE</sequence>
<proteinExistence type="inferred from homology"/>
<dbReference type="InterPro" id="IPR019734">
    <property type="entry name" value="TPR_rpt"/>
</dbReference>
<dbReference type="Proteomes" id="UP001320766">
    <property type="component" value="Unassembled WGS sequence"/>
</dbReference>
<evidence type="ECO:0000256" key="3">
    <source>
        <dbReference type="ARBA" id="ARBA00023125"/>
    </source>
</evidence>
<evidence type="ECO:0000256" key="6">
    <source>
        <dbReference type="SAM" id="MobiDB-lite"/>
    </source>
</evidence>
<evidence type="ECO:0000256" key="2">
    <source>
        <dbReference type="ARBA" id="ARBA00023015"/>
    </source>
</evidence>
<comment type="caution">
    <text evidence="8">The sequence shown here is derived from an EMBL/GenBank/DDBJ whole genome shotgun (WGS) entry which is preliminary data.</text>
</comment>
<dbReference type="PANTHER" id="PTHR35807">
    <property type="entry name" value="TRANSCRIPTIONAL REGULATOR REDD-RELATED"/>
    <property type="match status" value="1"/>
</dbReference>
<evidence type="ECO:0000259" key="7">
    <source>
        <dbReference type="PROSITE" id="PS51755"/>
    </source>
</evidence>
<dbReference type="InterPro" id="IPR016032">
    <property type="entry name" value="Sig_transdc_resp-reg_C-effctor"/>
</dbReference>
<name>A0ABT1K9U8_9ACTN</name>
<dbReference type="InterPro" id="IPR051677">
    <property type="entry name" value="AfsR-DnrI-RedD_regulator"/>
</dbReference>
<keyword evidence="4" id="KW-0804">Transcription</keyword>
<dbReference type="InterPro" id="IPR005158">
    <property type="entry name" value="BTAD"/>
</dbReference>
<dbReference type="CDD" id="cd15831">
    <property type="entry name" value="BTAD"/>
    <property type="match status" value="1"/>
</dbReference>
<feature type="domain" description="OmpR/PhoB-type" evidence="7">
    <location>
        <begin position="1"/>
        <end position="102"/>
    </location>
</feature>
<dbReference type="Pfam" id="PF03704">
    <property type="entry name" value="BTAD"/>
    <property type="match status" value="1"/>
</dbReference>
<accession>A0ABT1K9U8</accession>
<dbReference type="SUPFAM" id="SSF46894">
    <property type="entry name" value="C-terminal effector domain of the bipartite response regulators"/>
    <property type="match status" value="1"/>
</dbReference>
<keyword evidence="9" id="KW-1185">Reference proteome</keyword>
<keyword evidence="3 5" id="KW-0238">DNA-binding</keyword>
<dbReference type="EMBL" id="JAMZEC010000001">
    <property type="protein sequence ID" value="MCP2350379.1"/>
    <property type="molecule type" value="Genomic_DNA"/>
</dbReference>
<reference evidence="8 9" key="1">
    <citation type="submission" date="2022-06" db="EMBL/GenBank/DDBJ databases">
        <title>Sequencing the genomes of 1000 actinobacteria strains.</title>
        <authorList>
            <person name="Klenk H.-P."/>
        </authorList>
    </citation>
    <scope>NUCLEOTIDE SEQUENCE [LARGE SCALE GENOMIC DNA]</scope>
    <source>
        <strain evidence="8 9">DSM 44170</strain>
    </source>
</reference>
<dbReference type="InterPro" id="IPR011990">
    <property type="entry name" value="TPR-like_helical_dom_sf"/>
</dbReference>
<dbReference type="Gene3D" id="1.25.40.10">
    <property type="entry name" value="Tetratricopeptide repeat domain"/>
    <property type="match status" value="3"/>
</dbReference>
<dbReference type="SUPFAM" id="SSF48452">
    <property type="entry name" value="TPR-like"/>
    <property type="match status" value="2"/>
</dbReference>
<comment type="similarity">
    <text evidence="1">Belongs to the AfsR/DnrI/RedD regulatory family.</text>
</comment>
<dbReference type="RefSeq" id="WP_253775701.1">
    <property type="nucleotide sequence ID" value="NZ_BAAAVE010000003.1"/>
</dbReference>
<protein>
    <submittedName>
        <fullName evidence="8">DNA-binding SARP family transcriptional activator</fullName>
    </submittedName>
</protein>
<dbReference type="PROSITE" id="PS51755">
    <property type="entry name" value="OMPR_PHOB"/>
    <property type="match status" value="1"/>
</dbReference>
<evidence type="ECO:0000256" key="4">
    <source>
        <dbReference type="ARBA" id="ARBA00023163"/>
    </source>
</evidence>
<evidence type="ECO:0000256" key="1">
    <source>
        <dbReference type="ARBA" id="ARBA00005820"/>
    </source>
</evidence>
<dbReference type="InterPro" id="IPR036388">
    <property type="entry name" value="WH-like_DNA-bd_sf"/>
</dbReference>
<dbReference type="GO" id="GO:0003677">
    <property type="term" value="F:DNA binding"/>
    <property type="evidence" value="ECO:0007669"/>
    <property type="project" value="UniProtKB-KW"/>
</dbReference>
<dbReference type="Pfam" id="PF00486">
    <property type="entry name" value="Trans_reg_C"/>
    <property type="match status" value="1"/>
</dbReference>
<dbReference type="SMART" id="SM01043">
    <property type="entry name" value="BTAD"/>
    <property type="match status" value="1"/>
</dbReference>
<evidence type="ECO:0000313" key="9">
    <source>
        <dbReference type="Proteomes" id="UP001320766"/>
    </source>
</evidence>
<gene>
    <name evidence="8" type="ORF">HD595_006501</name>
</gene>
<evidence type="ECO:0000256" key="5">
    <source>
        <dbReference type="PROSITE-ProRule" id="PRU01091"/>
    </source>
</evidence>
<dbReference type="PANTHER" id="PTHR35807:SF1">
    <property type="entry name" value="TRANSCRIPTIONAL REGULATOR REDD"/>
    <property type="match status" value="1"/>
</dbReference>
<dbReference type="InterPro" id="IPR001867">
    <property type="entry name" value="OmpR/PhoB-type_DNA-bd"/>
</dbReference>
<dbReference type="Pfam" id="PF13424">
    <property type="entry name" value="TPR_12"/>
    <property type="match status" value="2"/>
</dbReference>
<dbReference type="Gene3D" id="1.10.10.10">
    <property type="entry name" value="Winged helix-like DNA-binding domain superfamily/Winged helix DNA-binding domain"/>
    <property type="match status" value="1"/>
</dbReference>